<comment type="subcellular location">
    <subcellularLocation>
        <location evidence="3">Cell membrane</location>
        <topology evidence="3">Multi-pass membrane protein</topology>
    </subcellularLocation>
    <subcellularLocation>
        <location evidence="1">Cytoplasm</location>
        <location evidence="1">Cytoskeleton</location>
        <location evidence="1">Spindle</location>
    </subcellularLocation>
    <subcellularLocation>
        <location evidence="2">Midbody</location>
    </subcellularLocation>
</comment>
<feature type="region of interest" description="Disordered" evidence="23">
    <location>
        <begin position="313"/>
        <end position="332"/>
    </location>
</feature>
<feature type="transmembrane region" description="Helical" evidence="24">
    <location>
        <begin position="753"/>
        <end position="771"/>
    </location>
</feature>
<gene>
    <name evidence="29" type="ORF">F2P81_020684</name>
</gene>
<comment type="caution">
    <text evidence="29">The sequence shown here is derived from an EMBL/GenBank/DDBJ whole genome shotgun (WGS) entry which is preliminary data.</text>
</comment>
<sequence length="1681" mass="189453">MLMVEQNLMTTIIRTFVDHLRHRDLQGRFQFDRYTAQQAFKFGRVQSLIGDLKYVLITRPSEWTNQLRLKFLEGLDAFLDLLKCMQGMDPVVRQVGQHIEMEPEWEAAFTLQMKLTHIISMIQEWCSTDGELSPPLLIELPLRCLVLCAQVHAGMWRRNGFSLINQIYYYHNVKCRVEMFDKDIIMLQAGASMMDPNHFLMIVLSRFELFNIFNSADVRKRYREANKDVVQQNNTLIEEMLHLIIMVVGERYVAGVGQVEPFDECLSVVTNCLYCVHRKPGVTGRGLYELRPEWNKNFNLYFHHYSRADQSKAEEAQRKLRRQKGEDTALPPPLPPPLCPLFGSLVNLLQCDVLLSVEGAVLQWAVESSGGGWTESMLQRMVANIKTMREQTASTSTVSVCPGHGAEETVRDRDKAERKRKAEMARLRREKIMAQMSEMQKHFINENKELFQQSLEELEASTSAAAETRRVGRAEHRQLVTCILCQEEQEVRGHSRAMVLAAFVQRSTVLSKNRRHIVPDPERQEPLFMHPDLSLGIHTASCGHIMHAICWQRYFEAVQLKEQRRQQRLRGHTSYDVENGEFLCPLCECLSNTVIPLLPHSPDHRFSSACWTVAPLKTVHTHFIRLFTALFPDSQVENTPCILDTDMFHLLVYSVLSYSSVQSLDQSGCSVVDSAHLHLLHLVTVAHLVQILLTSTTELLLSDRGRGRRRRCLHRPHLHLRSRGRTVPQMYYYRHENTEVGCCYKYLMFSYNIIFWLAGVAFIAVGFWAWSEKGVLLDLTQVTQLHGFDPVWLVLVVGGVTFILGFAGCVGALRENICLLKFFSGVIGFIFFLELTAAVLAVVFQSQVREWINDFFLANVKAYRDDIDLQNLIDSLQKMNHCCGAQEPSDWDLNVYFRCNETHRSREKCGVPFSCCIADPADSVVNTQCGYDVRNKPQSEWSEHIYIKGCIAALEDWLPGNLYTVAIVFVVISLLQGKRALPEEAESETRSSVGPSCLRLRCFSRLRLGYRILRGATFSSSPQESGGSSASRTDGPGGRRGGDRRGSAASRSGAVEKPGRGPKCARSLRRPPARTPAFPWKMDGFTGSLDDSMSGASVSDVNDRLSALELRVQQQEDELTVMKAALADVLRRLAASEDSAASVTKKLPGGKGGGAALREAYSMSCITNGGTSGRKRDSTSVTRKETVSSAAKRHKDPVVSQEGNHIKMFMRGRPITMFIPSDVENYDDVRTELPSERLKLEWVYGYRGRDGRANVDLLPTGEIVYYIASVVVLFNYEERTQRHYLGHTDCVKCLAIHPDKIRIATGQIAGVDKDGRALQPHVRVWDSVSLSTLQVVGLGTFERGVGSLAFSKAASGHHLSVIDDCNDHMLTVWDWQKKSKIAEIKTTNEVVLAVEFHPTDPNTIVTCGKSHIFFWTWSGNSLARKQGIFGKYEKPKFVQCLSFLSSGDILTGDSGGVLLVWTRSSAETPTGKGPRAFQISRQVKGHEGSVFCMCEMRSGTFLTGGGKDRKIILWDHELRFERDIEVPDQYGTIRAVSEGKVEEFLVGTSRNFILRGTFNEGFLVEVQEHGHCADFHPSGAVVAIGTHSGKWYVLDAETTDLVAIHTDGNEQLSVMRFSVDGSLLAVGSHDNFIYLYTVSDRGRKYSRYGKCSGHSSYITHLDWSPDNNFIMSNSGDYEILY</sequence>
<dbReference type="PROSITE" id="PS50294">
    <property type="entry name" value="WD_REPEATS_REGION"/>
    <property type="match status" value="2"/>
</dbReference>
<dbReference type="Pfam" id="PF23414">
    <property type="entry name" value="Beta-prop_EML_2"/>
    <property type="match status" value="1"/>
</dbReference>
<feature type="domain" description="EML-like second beta-propeller" evidence="28">
    <location>
        <begin position="1564"/>
        <end position="1681"/>
    </location>
</feature>
<dbReference type="GO" id="GO:0051301">
    <property type="term" value="P:cell division"/>
    <property type="evidence" value="ECO:0007669"/>
    <property type="project" value="UniProtKB-KW"/>
</dbReference>
<dbReference type="GO" id="GO:0005886">
    <property type="term" value="C:plasma membrane"/>
    <property type="evidence" value="ECO:0007669"/>
    <property type="project" value="UniProtKB-SubCell"/>
</dbReference>
<feature type="transmembrane region" description="Helical" evidence="24">
    <location>
        <begin position="679"/>
        <end position="701"/>
    </location>
</feature>
<feature type="domain" description="EML-like first beta-propeller" evidence="27">
    <location>
        <begin position="1280"/>
        <end position="1556"/>
    </location>
</feature>
<evidence type="ECO:0000256" key="1">
    <source>
        <dbReference type="ARBA" id="ARBA00004186"/>
    </source>
</evidence>
<feature type="repeat" description="WD" evidence="21">
    <location>
        <begin position="1483"/>
        <end position="1515"/>
    </location>
</feature>
<feature type="non-terminal residue" evidence="29">
    <location>
        <position position="1681"/>
    </location>
</feature>
<name>A0A6A4S0N9_SCOMX</name>
<protein>
    <submittedName>
        <fullName evidence="29">Uncharacterized protein</fullName>
    </submittedName>
</protein>
<dbReference type="InterPro" id="IPR018499">
    <property type="entry name" value="Tetraspanin/Peripherin"/>
</dbReference>
<keyword evidence="16 24" id="KW-0472">Membrane</keyword>
<evidence type="ECO:0000256" key="19">
    <source>
        <dbReference type="ARBA" id="ARBA00023212"/>
    </source>
</evidence>
<dbReference type="SUPFAM" id="SSF50998">
    <property type="entry name" value="Quinoprotein alcohol dehydrogenase-like"/>
    <property type="match status" value="1"/>
</dbReference>
<dbReference type="EMBL" id="VEVO01000018">
    <property type="protein sequence ID" value="KAF0027943.1"/>
    <property type="molecule type" value="Genomic_DNA"/>
</dbReference>
<dbReference type="PROSITE" id="PS00421">
    <property type="entry name" value="TM4_1"/>
    <property type="match status" value="1"/>
</dbReference>
<dbReference type="Pfam" id="PF23409">
    <property type="entry name" value="Beta-prop_EML"/>
    <property type="match status" value="1"/>
</dbReference>
<evidence type="ECO:0000256" key="3">
    <source>
        <dbReference type="ARBA" id="ARBA00004651"/>
    </source>
</evidence>
<evidence type="ECO:0000256" key="13">
    <source>
        <dbReference type="ARBA" id="ARBA00022776"/>
    </source>
</evidence>
<keyword evidence="17" id="KW-1015">Disulfide bond</keyword>
<keyword evidence="15 22" id="KW-0175">Coiled coil</keyword>
<dbReference type="PROSITE" id="PS50082">
    <property type="entry name" value="WD_REPEATS_2"/>
    <property type="match status" value="2"/>
</dbReference>
<evidence type="ECO:0000259" key="25">
    <source>
        <dbReference type="Pfam" id="PF18995"/>
    </source>
</evidence>
<dbReference type="GO" id="GO:0008017">
    <property type="term" value="F:microtubule binding"/>
    <property type="evidence" value="ECO:0007669"/>
    <property type="project" value="TreeGrafter"/>
</dbReference>
<evidence type="ECO:0000256" key="21">
    <source>
        <dbReference type="PROSITE-ProRule" id="PRU00221"/>
    </source>
</evidence>
<dbReference type="InterPro" id="IPR055194">
    <property type="entry name" value="UBR1-like_WH"/>
</dbReference>
<keyword evidence="9" id="KW-0132">Cell division</keyword>
<dbReference type="SUPFAM" id="SSF48652">
    <property type="entry name" value="Tetraspanin"/>
    <property type="match status" value="1"/>
</dbReference>
<evidence type="ECO:0000256" key="20">
    <source>
        <dbReference type="ARBA" id="ARBA00023306"/>
    </source>
</evidence>
<dbReference type="FunFam" id="1.10.1450.10:FF:000001">
    <property type="entry name" value="Tetraspanin"/>
    <property type="match status" value="1"/>
</dbReference>
<evidence type="ECO:0000256" key="14">
    <source>
        <dbReference type="ARBA" id="ARBA00022989"/>
    </source>
</evidence>
<feature type="region of interest" description="Disordered" evidence="23">
    <location>
        <begin position="393"/>
        <end position="418"/>
    </location>
</feature>
<feature type="compositionally biased region" description="Low complexity" evidence="23">
    <location>
        <begin position="1019"/>
        <end position="1034"/>
    </location>
</feature>
<accession>A0A6A4S0N9</accession>
<dbReference type="InterPro" id="IPR008952">
    <property type="entry name" value="Tetraspanin_EC2_sf"/>
</dbReference>
<dbReference type="InterPro" id="IPR011047">
    <property type="entry name" value="Quinoprotein_ADH-like_sf"/>
</dbReference>
<feature type="transmembrane region" description="Helical" evidence="24">
    <location>
        <begin position="791"/>
        <end position="813"/>
    </location>
</feature>
<evidence type="ECO:0000256" key="8">
    <source>
        <dbReference type="ARBA" id="ARBA00022574"/>
    </source>
</evidence>
<feature type="domain" description="E3 ubiquitin-protein ligase UBR-like C-terminal" evidence="25">
    <location>
        <begin position="617"/>
        <end position="699"/>
    </location>
</feature>
<dbReference type="InterPro" id="IPR015943">
    <property type="entry name" value="WD40/YVTN_repeat-like_dom_sf"/>
</dbReference>
<evidence type="ECO:0000256" key="23">
    <source>
        <dbReference type="SAM" id="MobiDB-lite"/>
    </source>
</evidence>
<dbReference type="SMART" id="SM00320">
    <property type="entry name" value="WD40"/>
    <property type="match status" value="7"/>
</dbReference>
<evidence type="ECO:0000259" key="28">
    <source>
        <dbReference type="Pfam" id="PF23414"/>
    </source>
</evidence>
<feature type="domain" description="E3 ubiquitin-protein ligase UBR1-like winged-helix" evidence="26">
    <location>
        <begin position="275"/>
        <end position="331"/>
    </location>
</feature>
<evidence type="ECO:0000256" key="6">
    <source>
        <dbReference type="ARBA" id="ARBA00022475"/>
    </source>
</evidence>
<keyword evidence="13" id="KW-0498">Mitosis</keyword>
<keyword evidence="14 24" id="KW-1133">Transmembrane helix</keyword>
<evidence type="ECO:0000256" key="16">
    <source>
        <dbReference type="ARBA" id="ARBA00023136"/>
    </source>
</evidence>
<dbReference type="InterPro" id="IPR044046">
    <property type="entry name" value="E3_ligase_UBR-like_C"/>
</dbReference>
<dbReference type="InterPro" id="IPR055442">
    <property type="entry name" value="Beta-prop_EML-like_2nd"/>
</dbReference>
<dbReference type="GO" id="GO:0030496">
    <property type="term" value="C:midbody"/>
    <property type="evidence" value="ECO:0007669"/>
    <property type="project" value="UniProtKB-SubCell"/>
</dbReference>
<evidence type="ECO:0000256" key="5">
    <source>
        <dbReference type="ARBA" id="ARBA00006840"/>
    </source>
</evidence>
<keyword evidence="6" id="KW-1003">Cell membrane</keyword>
<keyword evidence="12" id="KW-0677">Repeat</keyword>
<feature type="compositionally biased region" description="Basic and acidic residues" evidence="23">
    <location>
        <begin position="1174"/>
        <end position="1186"/>
    </location>
</feature>
<dbReference type="Gene3D" id="1.10.1450.10">
    <property type="entry name" value="Tetraspanin"/>
    <property type="match status" value="1"/>
</dbReference>
<evidence type="ECO:0000256" key="9">
    <source>
        <dbReference type="ARBA" id="ARBA00022618"/>
    </source>
</evidence>
<comment type="similarity">
    <text evidence="4">Belongs to the WD repeat EMAP family.</text>
</comment>
<dbReference type="Gene3D" id="2.130.10.10">
    <property type="entry name" value="YVTN repeat-like/Quinoprotein amine dehydrogenase"/>
    <property type="match status" value="2"/>
</dbReference>
<evidence type="ECO:0000256" key="7">
    <source>
        <dbReference type="ARBA" id="ARBA00022490"/>
    </source>
</evidence>
<dbReference type="InterPro" id="IPR018503">
    <property type="entry name" value="Tetraspanin_CS"/>
</dbReference>
<evidence type="ECO:0000259" key="26">
    <source>
        <dbReference type="Pfam" id="PF22960"/>
    </source>
</evidence>
<evidence type="ECO:0000256" key="12">
    <source>
        <dbReference type="ARBA" id="ARBA00022737"/>
    </source>
</evidence>
<evidence type="ECO:0000259" key="27">
    <source>
        <dbReference type="Pfam" id="PF23409"/>
    </source>
</evidence>
<keyword evidence="20" id="KW-0131">Cell cycle</keyword>
<dbReference type="CDD" id="cd21950">
    <property type="entry name" value="TD_EMAP4"/>
    <property type="match status" value="1"/>
</dbReference>
<dbReference type="InterPro" id="IPR001680">
    <property type="entry name" value="WD40_rpt"/>
</dbReference>
<keyword evidence="19" id="KW-0206">Cytoskeleton</keyword>
<evidence type="ECO:0000256" key="15">
    <source>
        <dbReference type="ARBA" id="ARBA00023054"/>
    </source>
</evidence>
<dbReference type="PANTHER" id="PTHR13720:SF11">
    <property type="entry name" value="ECHINODERM MICROTUBULE-ASSOCIATED PROTEIN-LIKE 4"/>
    <property type="match status" value="1"/>
</dbReference>
<keyword evidence="10 24" id="KW-0812">Transmembrane</keyword>
<dbReference type="Pfam" id="PF00335">
    <property type="entry name" value="Tetraspanin"/>
    <property type="match status" value="1"/>
</dbReference>
<evidence type="ECO:0000256" key="11">
    <source>
        <dbReference type="ARBA" id="ARBA00022701"/>
    </source>
</evidence>
<dbReference type="GO" id="GO:0005874">
    <property type="term" value="C:microtubule"/>
    <property type="evidence" value="ECO:0007669"/>
    <property type="project" value="UniProtKB-KW"/>
</dbReference>
<keyword evidence="7" id="KW-0963">Cytoplasm</keyword>
<proteinExistence type="inferred from homology"/>
<keyword evidence="8 21" id="KW-0853">WD repeat</keyword>
<dbReference type="GO" id="GO:0000226">
    <property type="term" value="P:microtubule cytoskeleton organization"/>
    <property type="evidence" value="ECO:0007669"/>
    <property type="project" value="TreeGrafter"/>
</dbReference>
<reference evidence="29 30" key="1">
    <citation type="submission" date="2019-06" db="EMBL/GenBank/DDBJ databases">
        <title>Draft genomes of female and male turbot (Scophthalmus maximus).</title>
        <authorList>
            <person name="Xu H."/>
            <person name="Xu X.-W."/>
            <person name="Shao C."/>
            <person name="Chen S."/>
        </authorList>
    </citation>
    <scope>NUCLEOTIDE SEQUENCE [LARGE SCALE GENOMIC DNA]</scope>
    <source>
        <strain evidence="29">Ysfricsl-2016a</strain>
        <tissue evidence="29">Blood</tissue>
    </source>
</reference>
<evidence type="ECO:0000256" key="17">
    <source>
        <dbReference type="ARBA" id="ARBA00023157"/>
    </source>
</evidence>
<dbReference type="PANTHER" id="PTHR13720">
    <property type="entry name" value="WD-40 REPEAT PROTEIN"/>
    <property type="match status" value="1"/>
</dbReference>
<feature type="repeat" description="WD" evidence="21">
    <location>
        <begin position="1651"/>
        <end position="1681"/>
    </location>
</feature>
<feature type="region of interest" description="Disordered" evidence="23">
    <location>
        <begin position="1168"/>
        <end position="1197"/>
    </location>
</feature>
<dbReference type="InterPro" id="IPR005108">
    <property type="entry name" value="HELP"/>
</dbReference>
<comment type="similarity">
    <text evidence="5">Belongs to the tetraspanin (TM4SF) family.</text>
</comment>
<dbReference type="GO" id="GO:0072686">
    <property type="term" value="C:mitotic spindle"/>
    <property type="evidence" value="ECO:0007669"/>
    <property type="project" value="UniProtKB-ARBA"/>
</dbReference>
<dbReference type="Pfam" id="PF18995">
    <property type="entry name" value="PRT6_C"/>
    <property type="match status" value="1"/>
</dbReference>
<dbReference type="InterPro" id="IPR050630">
    <property type="entry name" value="WD_repeat_EMAP"/>
</dbReference>
<evidence type="ECO:0000256" key="24">
    <source>
        <dbReference type="SAM" id="Phobius"/>
    </source>
</evidence>
<evidence type="ECO:0000256" key="10">
    <source>
        <dbReference type="ARBA" id="ARBA00022692"/>
    </source>
</evidence>
<evidence type="ECO:0000256" key="4">
    <source>
        <dbReference type="ARBA" id="ARBA00006489"/>
    </source>
</evidence>
<dbReference type="PRINTS" id="PR00259">
    <property type="entry name" value="TMFOUR"/>
</dbReference>
<dbReference type="Pfam" id="PF22960">
    <property type="entry name" value="WHD_UBR1"/>
    <property type="match status" value="1"/>
</dbReference>
<evidence type="ECO:0000256" key="22">
    <source>
        <dbReference type="SAM" id="Coils"/>
    </source>
</evidence>
<evidence type="ECO:0000256" key="18">
    <source>
        <dbReference type="ARBA" id="ARBA00023180"/>
    </source>
</evidence>
<dbReference type="CDD" id="cd03159">
    <property type="entry name" value="TM4SF9_like_LEL"/>
    <property type="match status" value="1"/>
</dbReference>
<evidence type="ECO:0000313" key="30">
    <source>
        <dbReference type="Proteomes" id="UP000438429"/>
    </source>
</evidence>
<feature type="coiled-coil region" evidence="22">
    <location>
        <begin position="1098"/>
        <end position="1132"/>
    </location>
</feature>
<evidence type="ECO:0000313" key="29">
    <source>
        <dbReference type="EMBL" id="KAF0027943.1"/>
    </source>
</evidence>
<dbReference type="FunFam" id="2.130.10.10:FF:000019">
    <property type="entry name" value="echinoderm microtubule-associated protein-like 4 isoform X2"/>
    <property type="match status" value="1"/>
</dbReference>
<dbReference type="Proteomes" id="UP000438429">
    <property type="component" value="Unassembled WGS sequence"/>
</dbReference>
<keyword evidence="18" id="KW-0325">Glycoprotein</keyword>
<dbReference type="Pfam" id="PF03451">
    <property type="entry name" value="HELP"/>
    <property type="match status" value="1"/>
</dbReference>
<feature type="transmembrane region" description="Helical" evidence="24">
    <location>
        <begin position="820"/>
        <end position="844"/>
    </location>
</feature>
<evidence type="ECO:0000256" key="2">
    <source>
        <dbReference type="ARBA" id="ARBA00004214"/>
    </source>
</evidence>
<dbReference type="InterPro" id="IPR055439">
    <property type="entry name" value="Beta-prop_EML_1st"/>
</dbReference>
<feature type="compositionally biased region" description="Basic and acidic residues" evidence="23">
    <location>
        <begin position="405"/>
        <end position="418"/>
    </location>
</feature>
<feature type="compositionally biased region" description="Basic and acidic residues" evidence="23">
    <location>
        <begin position="313"/>
        <end position="327"/>
    </location>
</feature>
<feature type="region of interest" description="Disordered" evidence="23">
    <location>
        <begin position="1019"/>
        <end position="1081"/>
    </location>
</feature>
<organism evidence="29 30">
    <name type="scientific">Scophthalmus maximus</name>
    <name type="common">Turbot</name>
    <name type="synonym">Psetta maxima</name>
    <dbReference type="NCBI Taxonomy" id="52904"/>
    <lineage>
        <taxon>Eukaryota</taxon>
        <taxon>Metazoa</taxon>
        <taxon>Chordata</taxon>
        <taxon>Craniata</taxon>
        <taxon>Vertebrata</taxon>
        <taxon>Euteleostomi</taxon>
        <taxon>Actinopterygii</taxon>
        <taxon>Neopterygii</taxon>
        <taxon>Teleostei</taxon>
        <taxon>Neoteleostei</taxon>
        <taxon>Acanthomorphata</taxon>
        <taxon>Carangaria</taxon>
        <taxon>Pleuronectiformes</taxon>
        <taxon>Pleuronectoidei</taxon>
        <taxon>Scophthalmidae</taxon>
        <taxon>Scophthalmus</taxon>
    </lineage>
</organism>
<keyword evidence="11" id="KW-0493">Microtubule</keyword>